<dbReference type="OrthoDB" id="4564819at2"/>
<dbReference type="KEGG" id="mauu:NCTC10437_01852"/>
<dbReference type="EMBL" id="LR134356">
    <property type="protein sequence ID" value="VEG53239.1"/>
    <property type="molecule type" value="Genomic_DNA"/>
</dbReference>
<sequence>MSTGGIADRFEYDIVNFMRSWAPYGGPPDDEALPEFGLSRDQLVRRYQQILAAEAARREWELRRPWMRQRHPAGERTPGAPRPTPAP</sequence>
<evidence type="ECO:0000313" key="2">
    <source>
        <dbReference type="EMBL" id="VEG53239.1"/>
    </source>
</evidence>
<proteinExistence type="predicted"/>
<reference evidence="2 3" key="1">
    <citation type="submission" date="2018-12" db="EMBL/GenBank/DDBJ databases">
        <authorList>
            <consortium name="Pathogen Informatics"/>
        </authorList>
    </citation>
    <scope>NUCLEOTIDE SEQUENCE [LARGE SCALE GENOMIC DNA]</scope>
    <source>
        <strain evidence="2 3">NCTC10437</strain>
    </source>
</reference>
<dbReference type="Proteomes" id="UP000279306">
    <property type="component" value="Chromosome"/>
</dbReference>
<feature type="region of interest" description="Disordered" evidence="1">
    <location>
        <begin position="66"/>
        <end position="87"/>
    </location>
</feature>
<evidence type="ECO:0000313" key="3">
    <source>
        <dbReference type="Proteomes" id="UP000279306"/>
    </source>
</evidence>
<gene>
    <name evidence="2" type="ORF">NCTC10437_01852</name>
</gene>
<accession>A0A448IL78</accession>
<dbReference type="AlphaFoldDB" id="A0A448IL78"/>
<evidence type="ECO:0000256" key="1">
    <source>
        <dbReference type="SAM" id="MobiDB-lite"/>
    </source>
</evidence>
<name>A0A448IL78_MYCAU</name>
<keyword evidence="3" id="KW-1185">Reference proteome</keyword>
<dbReference type="STRING" id="1791.GCA_001049355_04782"/>
<protein>
    <submittedName>
        <fullName evidence="2">Transcriptional regulator, WhiB family</fullName>
    </submittedName>
</protein>
<organism evidence="2 3">
    <name type="scientific">Mycolicibacterium aurum</name>
    <name type="common">Mycobacterium aurum</name>
    <dbReference type="NCBI Taxonomy" id="1791"/>
    <lineage>
        <taxon>Bacteria</taxon>
        <taxon>Bacillati</taxon>
        <taxon>Actinomycetota</taxon>
        <taxon>Actinomycetes</taxon>
        <taxon>Mycobacteriales</taxon>
        <taxon>Mycobacteriaceae</taxon>
        <taxon>Mycolicibacterium</taxon>
    </lineage>
</organism>
<dbReference type="RefSeq" id="WP_048634619.1">
    <property type="nucleotide sequence ID" value="NZ_CVQQ01000021.1"/>
</dbReference>